<gene>
    <name evidence="1" type="ordered locus">MTR_4g050040</name>
</gene>
<proteinExistence type="predicted"/>
<reference evidence="1 3" key="2">
    <citation type="journal article" date="2014" name="BMC Genomics">
        <title>An improved genome release (version Mt4.0) for the model legume Medicago truncatula.</title>
        <authorList>
            <person name="Tang H."/>
            <person name="Krishnakumar V."/>
            <person name="Bidwell S."/>
            <person name="Rosen B."/>
            <person name="Chan A."/>
            <person name="Zhou S."/>
            <person name="Gentzbittel L."/>
            <person name="Childs K.L."/>
            <person name="Yandell M."/>
            <person name="Gundlach H."/>
            <person name="Mayer K.F."/>
            <person name="Schwartz D.C."/>
            <person name="Town C.D."/>
        </authorList>
    </citation>
    <scope>GENOME REANNOTATION</scope>
    <source>
        <strain evidence="1">A17</strain>
        <strain evidence="2 3">cv. Jemalong A17</strain>
    </source>
</reference>
<reference evidence="1 3" key="1">
    <citation type="journal article" date="2011" name="Nature">
        <title>The Medicago genome provides insight into the evolution of rhizobial symbioses.</title>
        <authorList>
            <person name="Young N.D."/>
            <person name="Debelle F."/>
            <person name="Oldroyd G.E."/>
            <person name="Geurts R."/>
            <person name="Cannon S.B."/>
            <person name="Udvardi M.K."/>
            <person name="Benedito V.A."/>
            <person name="Mayer K.F."/>
            <person name="Gouzy J."/>
            <person name="Schoof H."/>
            <person name="Van de Peer Y."/>
            <person name="Proost S."/>
            <person name="Cook D.R."/>
            <person name="Meyers B.C."/>
            <person name="Spannagl M."/>
            <person name="Cheung F."/>
            <person name="De Mita S."/>
            <person name="Krishnakumar V."/>
            <person name="Gundlach H."/>
            <person name="Zhou S."/>
            <person name="Mudge J."/>
            <person name="Bharti A.K."/>
            <person name="Murray J.D."/>
            <person name="Naoumkina M.A."/>
            <person name="Rosen B."/>
            <person name="Silverstein K.A."/>
            <person name="Tang H."/>
            <person name="Rombauts S."/>
            <person name="Zhao P.X."/>
            <person name="Zhou P."/>
            <person name="Barbe V."/>
            <person name="Bardou P."/>
            <person name="Bechner M."/>
            <person name="Bellec A."/>
            <person name="Berger A."/>
            <person name="Berges H."/>
            <person name="Bidwell S."/>
            <person name="Bisseling T."/>
            <person name="Choisne N."/>
            <person name="Couloux A."/>
            <person name="Denny R."/>
            <person name="Deshpande S."/>
            <person name="Dai X."/>
            <person name="Doyle J.J."/>
            <person name="Dudez A.M."/>
            <person name="Farmer A.D."/>
            <person name="Fouteau S."/>
            <person name="Franken C."/>
            <person name="Gibelin C."/>
            <person name="Gish J."/>
            <person name="Goldstein S."/>
            <person name="Gonzalez A.J."/>
            <person name="Green P.J."/>
            <person name="Hallab A."/>
            <person name="Hartog M."/>
            <person name="Hua A."/>
            <person name="Humphray S.J."/>
            <person name="Jeong D.H."/>
            <person name="Jing Y."/>
            <person name="Jocker A."/>
            <person name="Kenton S.M."/>
            <person name="Kim D.J."/>
            <person name="Klee K."/>
            <person name="Lai H."/>
            <person name="Lang C."/>
            <person name="Lin S."/>
            <person name="Macmil S.L."/>
            <person name="Magdelenat G."/>
            <person name="Matthews L."/>
            <person name="McCorrison J."/>
            <person name="Monaghan E.L."/>
            <person name="Mun J.H."/>
            <person name="Najar F.Z."/>
            <person name="Nicholson C."/>
            <person name="Noirot C."/>
            <person name="O'Bleness M."/>
            <person name="Paule C.R."/>
            <person name="Poulain J."/>
            <person name="Prion F."/>
            <person name="Qin B."/>
            <person name="Qu C."/>
            <person name="Retzel E.F."/>
            <person name="Riddle C."/>
            <person name="Sallet E."/>
            <person name="Samain S."/>
            <person name="Samson N."/>
            <person name="Sanders I."/>
            <person name="Saurat O."/>
            <person name="Scarpelli C."/>
            <person name="Schiex T."/>
            <person name="Segurens B."/>
            <person name="Severin A.J."/>
            <person name="Sherrier D.J."/>
            <person name="Shi R."/>
            <person name="Sims S."/>
            <person name="Singer S.R."/>
            <person name="Sinharoy S."/>
            <person name="Sterck L."/>
            <person name="Viollet A."/>
            <person name="Wang B.B."/>
            <person name="Wang K."/>
            <person name="Wang M."/>
            <person name="Wang X."/>
            <person name="Warfsmann J."/>
            <person name="Weissenbach J."/>
            <person name="White D.D."/>
            <person name="White J.D."/>
            <person name="Wiley G.B."/>
            <person name="Wincker P."/>
            <person name="Xing Y."/>
            <person name="Yang L."/>
            <person name="Yao Z."/>
            <person name="Ying F."/>
            <person name="Zhai J."/>
            <person name="Zhou L."/>
            <person name="Zuber A."/>
            <person name="Denarie J."/>
            <person name="Dixon R.A."/>
            <person name="May G.D."/>
            <person name="Schwartz D.C."/>
            <person name="Rogers J."/>
            <person name="Quetier F."/>
            <person name="Town C.D."/>
            <person name="Roe B.A."/>
        </authorList>
    </citation>
    <scope>NUCLEOTIDE SEQUENCE [LARGE SCALE GENOMIC DNA]</scope>
    <source>
        <strain evidence="1">A17</strain>
        <strain evidence="2 3">cv. Jemalong A17</strain>
    </source>
</reference>
<dbReference type="EMBL" id="CM001220">
    <property type="protein sequence ID" value="KEH29716.1"/>
    <property type="molecule type" value="Genomic_DNA"/>
</dbReference>
<dbReference type="AlphaFoldDB" id="A0A072UJW6"/>
<dbReference type="PANTHER" id="PTHR11439">
    <property type="entry name" value="GAG-POL-RELATED RETROTRANSPOSON"/>
    <property type="match status" value="1"/>
</dbReference>
<keyword evidence="3" id="KW-1185">Reference proteome</keyword>
<evidence type="ECO:0000313" key="2">
    <source>
        <dbReference type="EnsemblPlants" id="KEH29716"/>
    </source>
</evidence>
<dbReference type="PANTHER" id="PTHR11439:SF483">
    <property type="entry name" value="PEPTIDE SYNTHASE GLIP-LIKE, PUTATIVE (AFU_ORTHOLOGUE AFUA_3G12920)-RELATED"/>
    <property type="match status" value="1"/>
</dbReference>
<sequence>MDLQLDYISLHNNSCNCFCGFSCIVATKVHNTEYGVRQTEYVSIIDSLRYATDCTSLDIAYVVGLLCKFTSRLSNEHWHALEIVMRYLKRTVTLGLHYQRYFGT</sequence>
<dbReference type="Proteomes" id="UP000002051">
    <property type="component" value="Chromosome 4"/>
</dbReference>
<name>A0A072UJW6_MEDTR</name>
<evidence type="ECO:0000313" key="3">
    <source>
        <dbReference type="Proteomes" id="UP000002051"/>
    </source>
</evidence>
<protein>
    <submittedName>
        <fullName evidence="1">Ty1/Copia polyprotein/retrotransposon, putative</fullName>
    </submittedName>
</protein>
<organism evidence="1 3">
    <name type="scientific">Medicago truncatula</name>
    <name type="common">Barrel medic</name>
    <name type="synonym">Medicago tribuloides</name>
    <dbReference type="NCBI Taxonomy" id="3880"/>
    <lineage>
        <taxon>Eukaryota</taxon>
        <taxon>Viridiplantae</taxon>
        <taxon>Streptophyta</taxon>
        <taxon>Embryophyta</taxon>
        <taxon>Tracheophyta</taxon>
        <taxon>Spermatophyta</taxon>
        <taxon>Magnoliopsida</taxon>
        <taxon>eudicotyledons</taxon>
        <taxon>Gunneridae</taxon>
        <taxon>Pentapetalae</taxon>
        <taxon>rosids</taxon>
        <taxon>fabids</taxon>
        <taxon>Fabales</taxon>
        <taxon>Fabaceae</taxon>
        <taxon>Papilionoideae</taxon>
        <taxon>50 kb inversion clade</taxon>
        <taxon>NPAAA clade</taxon>
        <taxon>Hologalegina</taxon>
        <taxon>IRL clade</taxon>
        <taxon>Trifolieae</taxon>
        <taxon>Medicago</taxon>
    </lineage>
</organism>
<reference evidence="2" key="3">
    <citation type="submission" date="2015-04" db="UniProtKB">
        <authorList>
            <consortium name="EnsemblPlants"/>
        </authorList>
    </citation>
    <scope>IDENTIFICATION</scope>
    <source>
        <strain evidence="2">cv. Jemalong A17</strain>
    </source>
</reference>
<evidence type="ECO:0000313" key="1">
    <source>
        <dbReference type="EMBL" id="KEH29716.1"/>
    </source>
</evidence>
<accession>A0A072UJW6</accession>
<dbReference type="EnsemblPlants" id="KEH29716">
    <property type="protein sequence ID" value="KEH29716"/>
    <property type="gene ID" value="MTR_4g050040"/>
</dbReference>
<dbReference type="HOGENOM" id="CLU_2254129_0_0_1"/>